<comment type="caution">
    <text evidence="3">The sequence shown here is derived from an EMBL/GenBank/DDBJ whole genome shotgun (WGS) entry which is preliminary data.</text>
</comment>
<dbReference type="Gene3D" id="2.30.29.80">
    <property type="match status" value="1"/>
</dbReference>
<organism evidence="3 4">
    <name type="scientific">Arthrobacter gyeryongensis</name>
    <dbReference type="NCBI Taxonomy" id="1650592"/>
    <lineage>
        <taxon>Bacteria</taxon>
        <taxon>Bacillati</taxon>
        <taxon>Actinomycetota</taxon>
        <taxon>Actinomycetes</taxon>
        <taxon>Micrococcales</taxon>
        <taxon>Micrococcaceae</taxon>
        <taxon>Arthrobacter</taxon>
    </lineage>
</organism>
<dbReference type="InterPro" id="IPR010879">
    <property type="entry name" value="DUF1508"/>
</dbReference>
<evidence type="ECO:0000256" key="1">
    <source>
        <dbReference type="SAM" id="MobiDB-lite"/>
    </source>
</evidence>
<dbReference type="Proteomes" id="UP001500200">
    <property type="component" value="Unassembled WGS sequence"/>
</dbReference>
<reference evidence="4" key="1">
    <citation type="journal article" date="2019" name="Int. J. Syst. Evol. Microbiol.">
        <title>The Global Catalogue of Microorganisms (GCM) 10K type strain sequencing project: providing services to taxonomists for standard genome sequencing and annotation.</title>
        <authorList>
            <consortium name="The Broad Institute Genomics Platform"/>
            <consortium name="The Broad Institute Genome Sequencing Center for Infectious Disease"/>
            <person name="Wu L."/>
            <person name="Ma J."/>
        </authorList>
    </citation>
    <scope>NUCLEOTIDE SEQUENCE [LARGE SCALE GENOMIC DNA]</scope>
    <source>
        <strain evidence="4">JCM 18514</strain>
    </source>
</reference>
<sequence>MRGTFELFHDEDKHFRFRLTGPDGALMALSRAFPDKAAAVAGITAVREYAGTGLITDLCPEVPLHRSSDHPRAATALSAAPAPGRGLPPWGAAESPAGPAQGTRDHRRHKAA</sequence>
<keyword evidence="4" id="KW-1185">Reference proteome</keyword>
<evidence type="ECO:0000313" key="4">
    <source>
        <dbReference type="Proteomes" id="UP001500200"/>
    </source>
</evidence>
<protein>
    <recommendedName>
        <fullName evidence="2">DUF1508 domain-containing protein</fullName>
    </recommendedName>
</protein>
<feature type="compositionally biased region" description="Low complexity" evidence="1">
    <location>
        <begin position="73"/>
        <end position="83"/>
    </location>
</feature>
<feature type="domain" description="DUF1508" evidence="2">
    <location>
        <begin position="10"/>
        <end position="55"/>
    </location>
</feature>
<evidence type="ECO:0000259" key="2">
    <source>
        <dbReference type="Pfam" id="PF07411"/>
    </source>
</evidence>
<dbReference type="EMBL" id="BAABKK010000028">
    <property type="protein sequence ID" value="GAA5199085.1"/>
    <property type="molecule type" value="Genomic_DNA"/>
</dbReference>
<evidence type="ECO:0000313" key="3">
    <source>
        <dbReference type="EMBL" id="GAA5199085.1"/>
    </source>
</evidence>
<dbReference type="RefSeq" id="WP_345451685.1">
    <property type="nucleotide sequence ID" value="NZ_BAABKK010000028.1"/>
</dbReference>
<dbReference type="Pfam" id="PF07411">
    <property type="entry name" value="DUF1508"/>
    <property type="match status" value="1"/>
</dbReference>
<dbReference type="SUPFAM" id="SSF160113">
    <property type="entry name" value="YegP-like"/>
    <property type="match status" value="1"/>
</dbReference>
<feature type="region of interest" description="Disordered" evidence="1">
    <location>
        <begin position="66"/>
        <end position="112"/>
    </location>
</feature>
<dbReference type="InterPro" id="IPR036913">
    <property type="entry name" value="YegP-like_sf"/>
</dbReference>
<name>A0ABP9SME3_9MICC</name>
<gene>
    <name evidence="3" type="ORF">GCM10023346_37950</name>
</gene>
<accession>A0ABP9SME3</accession>
<proteinExistence type="predicted"/>